<reference evidence="9" key="1">
    <citation type="submission" date="2017-02" db="EMBL/GenBank/DDBJ databases">
        <authorList>
            <person name="Varghese N."/>
            <person name="Submissions S."/>
        </authorList>
    </citation>
    <scope>NUCLEOTIDE SEQUENCE [LARGE SCALE GENOMIC DNA]</scope>
    <source>
        <strain evidence="9">ATCC 25662</strain>
    </source>
</reference>
<dbReference type="Proteomes" id="UP000243297">
    <property type="component" value="Unassembled WGS sequence"/>
</dbReference>
<name>A0A1T4NBP7_9FIRM</name>
<proteinExistence type="predicted"/>
<evidence type="ECO:0000256" key="5">
    <source>
        <dbReference type="ARBA" id="ARBA00023136"/>
    </source>
</evidence>
<organism evidence="8 9">
    <name type="scientific">Anaerorhabdus furcosa</name>
    <dbReference type="NCBI Taxonomy" id="118967"/>
    <lineage>
        <taxon>Bacteria</taxon>
        <taxon>Bacillati</taxon>
        <taxon>Bacillota</taxon>
        <taxon>Erysipelotrichia</taxon>
        <taxon>Erysipelotrichales</taxon>
        <taxon>Erysipelotrichaceae</taxon>
        <taxon>Anaerorhabdus</taxon>
    </lineage>
</organism>
<accession>A0A1T4NBP7</accession>
<dbReference type="GO" id="GO:0005886">
    <property type="term" value="C:plasma membrane"/>
    <property type="evidence" value="ECO:0007669"/>
    <property type="project" value="UniProtKB-SubCell"/>
</dbReference>
<dbReference type="OrthoDB" id="9814143at2"/>
<keyword evidence="4 6" id="KW-1133">Transmembrane helix</keyword>
<evidence type="ECO:0000256" key="6">
    <source>
        <dbReference type="SAM" id="Phobius"/>
    </source>
</evidence>
<evidence type="ECO:0000313" key="8">
    <source>
        <dbReference type="EMBL" id="SJZ76710.1"/>
    </source>
</evidence>
<dbReference type="InterPro" id="IPR010432">
    <property type="entry name" value="RDD"/>
</dbReference>
<evidence type="ECO:0000313" key="9">
    <source>
        <dbReference type="Proteomes" id="UP000243297"/>
    </source>
</evidence>
<evidence type="ECO:0000256" key="4">
    <source>
        <dbReference type="ARBA" id="ARBA00022989"/>
    </source>
</evidence>
<feature type="transmembrane region" description="Helical" evidence="6">
    <location>
        <begin position="104"/>
        <end position="122"/>
    </location>
</feature>
<feature type="domain" description="RDD" evidence="7">
    <location>
        <begin position="8"/>
        <end position="170"/>
    </location>
</feature>
<dbReference type="STRING" id="118967.SAMN02745191_1567"/>
<keyword evidence="2" id="KW-1003">Cell membrane</keyword>
<evidence type="ECO:0000256" key="2">
    <source>
        <dbReference type="ARBA" id="ARBA00022475"/>
    </source>
</evidence>
<dbReference type="PANTHER" id="PTHR36115">
    <property type="entry name" value="PROLINE-RICH ANTIGEN HOMOLOG-RELATED"/>
    <property type="match status" value="1"/>
</dbReference>
<feature type="transmembrane region" description="Helical" evidence="6">
    <location>
        <begin position="142"/>
        <end position="158"/>
    </location>
</feature>
<dbReference type="EMBL" id="FUWY01000004">
    <property type="protein sequence ID" value="SJZ76710.1"/>
    <property type="molecule type" value="Genomic_DNA"/>
</dbReference>
<keyword evidence="9" id="KW-1185">Reference proteome</keyword>
<protein>
    <submittedName>
        <fullName evidence="8">RDD family protein</fullName>
    </submittedName>
</protein>
<sequence length="178" mass="20960">MKSNLKILFKRLGAYAVDWYLYAVVLISFNTIYSTMNGIEPTYYMTLEIYDKQNLYVVMALMFMIHFLVFVVLCKLLKGQTIGKKLFHLRIVSKNDQPVRSVQLLLREFLGIILIEGYFSPISSYFRTFLAIQFGDIIELQWMWYMMALVSIVIARFIKNNRMIHDLVANTKVIQTTR</sequence>
<dbReference type="RefSeq" id="WP_078711966.1">
    <property type="nucleotide sequence ID" value="NZ_FUWY01000004.1"/>
</dbReference>
<dbReference type="AlphaFoldDB" id="A0A1T4NBP7"/>
<feature type="transmembrane region" description="Helical" evidence="6">
    <location>
        <begin position="55"/>
        <end position="77"/>
    </location>
</feature>
<evidence type="ECO:0000259" key="7">
    <source>
        <dbReference type="Pfam" id="PF06271"/>
    </source>
</evidence>
<dbReference type="Pfam" id="PF06271">
    <property type="entry name" value="RDD"/>
    <property type="match status" value="1"/>
</dbReference>
<evidence type="ECO:0000256" key="3">
    <source>
        <dbReference type="ARBA" id="ARBA00022692"/>
    </source>
</evidence>
<evidence type="ECO:0000256" key="1">
    <source>
        <dbReference type="ARBA" id="ARBA00004651"/>
    </source>
</evidence>
<feature type="transmembrane region" description="Helical" evidence="6">
    <location>
        <begin position="12"/>
        <end position="35"/>
    </location>
</feature>
<comment type="subcellular location">
    <subcellularLocation>
        <location evidence="1">Cell membrane</location>
        <topology evidence="1">Multi-pass membrane protein</topology>
    </subcellularLocation>
</comment>
<dbReference type="InterPro" id="IPR051791">
    <property type="entry name" value="Pra-immunoreactive"/>
</dbReference>
<keyword evidence="3 6" id="KW-0812">Transmembrane</keyword>
<gene>
    <name evidence="8" type="ORF">SAMN02745191_1567</name>
</gene>
<keyword evidence="5 6" id="KW-0472">Membrane</keyword>